<dbReference type="GO" id="GO:0008237">
    <property type="term" value="F:metallopeptidase activity"/>
    <property type="evidence" value="ECO:0007669"/>
    <property type="project" value="InterPro"/>
</dbReference>
<evidence type="ECO:0000313" key="4">
    <source>
        <dbReference type="EMBL" id="CAI4006304.1"/>
    </source>
</evidence>
<evidence type="ECO:0000313" key="5">
    <source>
        <dbReference type="EMBL" id="CAL4793616.1"/>
    </source>
</evidence>
<dbReference type="EMBL" id="CAMXCT030003791">
    <property type="protein sequence ID" value="CAL4793616.1"/>
    <property type="molecule type" value="Genomic_DNA"/>
</dbReference>
<gene>
    <name evidence="4" type="ORF">C1SCF055_LOCUS31955</name>
</gene>
<feature type="compositionally biased region" description="Low complexity" evidence="1">
    <location>
        <begin position="465"/>
        <end position="475"/>
    </location>
</feature>
<comment type="caution">
    <text evidence="4">The sequence shown here is derived from an EMBL/GenBank/DDBJ whole genome shotgun (WGS) entry which is preliminary data.</text>
</comment>
<dbReference type="OrthoDB" id="406838at2759"/>
<dbReference type="Pfam" id="PF16313">
    <property type="entry name" value="DUF4953"/>
    <property type="match status" value="1"/>
</dbReference>
<reference evidence="5 6" key="2">
    <citation type="submission" date="2024-05" db="EMBL/GenBank/DDBJ databases">
        <authorList>
            <person name="Chen Y."/>
            <person name="Shah S."/>
            <person name="Dougan E. K."/>
            <person name="Thang M."/>
            <person name="Chan C."/>
        </authorList>
    </citation>
    <scope>NUCLEOTIDE SEQUENCE [LARGE SCALE GENOMIC DNA]</scope>
</reference>
<protein>
    <recommendedName>
        <fullName evidence="3">EcxA zinc-binding domain-containing protein</fullName>
    </recommendedName>
</protein>
<evidence type="ECO:0000256" key="2">
    <source>
        <dbReference type="SAM" id="SignalP"/>
    </source>
</evidence>
<feature type="signal peptide" evidence="2">
    <location>
        <begin position="1"/>
        <end position="20"/>
    </location>
</feature>
<accession>A0A9P1DC34</accession>
<feature type="chain" id="PRO_5043271231" description="EcxA zinc-binding domain-containing protein" evidence="2">
    <location>
        <begin position="21"/>
        <end position="977"/>
    </location>
</feature>
<keyword evidence="2" id="KW-0732">Signal</keyword>
<reference evidence="4" key="1">
    <citation type="submission" date="2022-10" db="EMBL/GenBank/DDBJ databases">
        <authorList>
            <person name="Chen Y."/>
            <person name="Dougan E. K."/>
            <person name="Chan C."/>
            <person name="Rhodes N."/>
            <person name="Thang M."/>
        </authorList>
    </citation>
    <scope>NUCLEOTIDE SEQUENCE</scope>
</reference>
<feature type="region of interest" description="Disordered" evidence="1">
    <location>
        <begin position="465"/>
        <end position="496"/>
    </location>
</feature>
<dbReference type="AlphaFoldDB" id="A0A9P1DC34"/>
<feature type="domain" description="EcxA zinc-binding" evidence="3">
    <location>
        <begin position="529"/>
        <end position="828"/>
    </location>
</feature>
<feature type="compositionally biased region" description="Low complexity" evidence="1">
    <location>
        <begin position="52"/>
        <end position="71"/>
    </location>
</feature>
<keyword evidence="6" id="KW-1185">Reference proteome</keyword>
<evidence type="ECO:0000313" key="6">
    <source>
        <dbReference type="Proteomes" id="UP001152797"/>
    </source>
</evidence>
<dbReference type="InterPro" id="IPR032534">
    <property type="entry name" value="EcxA_zinc-bd"/>
</dbReference>
<name>A0A9P1DC34_9DINO</name>
<evidence type="ECO:0000256" key="1">
    <source>
        <dbReference type="SAM" id="MobiDB-lite"/>
    </source>
</evidence>
<dbReference type="SUPFAM" id="SSF55486">
    <property type="entry name" value="Metalloproteases ('zincins'), catalytic domain"/>
    <property type="match status" value="1"/>
</dbReference>
<proteinExistence type="predicted"/>
<dbReference type="Gene3D" id="3.40.390.10">
    <property type="entry name" value="Collagenase (Catalytic Domain)"/>
    <property type="match status" value="1"/>
</dbReference>
<dbReference type="InterPro" id="IPR024079">
    <property type="entry name" value="MetalloPept_cat_dom_sf"/>
</dbReference>
<feature type="region of interest" description="Disordered" evidence="1">
    <location>
        <begin position="48"/>
        <end position="83"/>
    </location>
</feature>
<sequence>MPRLAAMLAVGQLFLSLAFAAENGCVAPVLLQRQQSLHEHDALNREVNILHNESNSNRSNENNESNESNESMPGNATGDEKEKEAEQILKWLKKMMGDAVGSNVCQPDGPAGALLRIVQSDKSPDIMAIDLTNAFNASQVVQILVTTMVTDGTYVEGAGFLATLGQNTDVYLELELDRARSVVNVYQPQMALRTSDVESQEAVQRGAGDGWLDVLPISPCPAPLDQNVVVDVSPLVAKMFYTFQLGEVVNYRIINSQAFPSNLDLTVEYLSVVPVTLGFSLQVLPAKPMMTRAADDRLLYFTSDFTDIGYHSADVKTLPSEAVDRETSVIWRWDLAKLVDRTIRIYVDPTVPSRWRIWVKEGVEAWNAGFALLGTPAFVKAILPEESDWPTDYDLADARYSTISWSISDEVSSEGDAKVDPRTGEIIKADIRMGEGWVWAWLKELDLLAPNVTHAERVDLFTRSSSTSSLHGSHGQLREARPLRRLKKDRVQRQQKAQDFSGDSLVLRQTRGISPLLLAAIGPMTEAQLEVLMGEGLRSVIMHEMGHILGLRHNFKGSTAITQKCLQNISCTERHSITASIMDYVPLNLPKNNTPVHIFPPTIGAYDQLAIRYGYSEAPDPASATVLLNDIRGEAEEFDVCYDSDVEGEDPYCMAEDLGEDPVAFQEDRIERLAAAQKSLHTTFVQVDGPWRHYGAAVKSLFREALYTGISLVPWIGGIHNHYVHRAAVWNSSKARQPVPLALQRRALEALLTLLRPSKAGLLPPPEALPFVVDGEADTINSIDLAQVSEHLIKSLLKKLLSKKKLMQIRKQELLLVQKNASKPSVLTVGDFLTRMGDSILGGFHLNLENPKAAVPSTVEMTLQLEYVRHMTQLYLSKELPESLEAQLLLQMRQLRGDTRAAEKRLSSSKVEKTQPVQPLLEAHLALLNRELGSAFCSPEERPCLPPRVRETLQSAASPLGFQALLVFLLVSFGFGC</sequence>
<evidence type="ECO:0000259" key="3">
    <source>
        <dbReference type="Pfam" id="PF16313"/>
    </source>
</evidence>
<dbReference type="EMBL" id="CAMXCT020003791">
    <property type="protein sequence ID" value="CAL1159679.1"/>
    <property type="molecule type" value="Genomic_DNA"/>
</dbReference>
<dbReference type="Proteomes" id="UP001152797">
    <property type="component" value="Unassembled WGS sequence"/>
</dbReference>
<dbReference type="PANTHER" id="PTHR38478:SF1">
    <property type="entry name" value="ZINC DEPENDENT METALLOPROTEASE DOMAIN LIPOPROTEIN"/>
    <property type="match status" value="1"/>
</dbReference>
<organism evidence="4">
    <name type="scientific">Cladocopium goreaui</name>
    <dbReference type="NCBI Taxonomy" id="2562237"/>
    <lineage>
        <taxon>Eukaryota</taxon>
        <taxon>Sar</taxon>
        <taxon>Alveolata</taxon>
        <taxon>Dinophyceae</taxon>
        <taxon>Suessiales</taxon>
        <taxon>Symbiodiniaceae</taxon>
        <taxon>Cladocopium</taxon>
    </lineage>
</organism>
<dbReference type="PANTHER" id="PTHR38478">
    <property type="entry name" value="PEPTIDASE M1A AND M12B"/>
    <property type="match status" value="1"/>
</dbReference>
<dbReference type="EMBL" id="CAMXCT010003791">
    <property type="protein sequence ID" value="CAI4006304.1"/>
    <property type="molecule type" value="Genomic_DNA"/>
</dbReference>